<protein>
    <recommendedName>
        <fullName evidence="1">YagK/YfjJ C-terminal domain-containing protein</fullName>
    </recommendedName>
</protein>
<name>L8JBA5_9GAMM</name>
<comment type="caution">
    <text evidence="2">The sequence shown here is derived from an EMBL/GenBank/DDBJ whole genome shotgun (WGS) entry which is preliminary data.</text>
</comment>
<dbReference type="EMBL" id="AMZO01000011">
    <property type="protein sequence ID" value="ELR66130.1"/>
    <property type="molecule type" value="Genomic_DNA"/>
</dbReference>
<dbReference type="Proteomes" id="UP000011134">
    <property type="component" value="Unassembled WGS sequence"/>
</dbReference>
<reference evidence="2 3" key="1">
    <citation type="submission" date="2012-12" db="EMBL/GenBank/DDBJ databases">
        <title>Genome Assembly of Photobacterium sp. AK15.</title>
        <authorList>
            <person name="Khatri I."/>
            <person name="Vaidya B."/>
            <person name="Srinivas T.N.R."/>
            <person name="Subramanian S."/>
            <person name="Pinnaka A."/>
        </authorList>
    </citation>
    <scope>NUCLEOTIDE SEQUENCE [LARGE SCALE GENOMIC DNA]</scope>
    <source>
        <strain evidence="2 3">AK15</strain>
    </source>
</reference>
<keyword evidence="3" id="KW-1185">Reference proteome</keyword>
<evidence type="ECO:0000313" key="2">
    <source>
        <dbReference type="EMBL" id="ELR66130.1"/>
    </source>
</evidence>
<dbReference type="InterPro" id="IPR057271">
    <property type="entry name" value="YagK_YfjJ_C"/>
</dbReference>
<dbReference type="OrthoDB" id="5701642at2"/>
<proteinExistence type="predicted"/>
<evidence type="ECO:0000259" key="1">
    <source>
        <dbReference type="Pfam" id="PF11726"/>
    </source>
</evidence>
<sequence length="231" mass="27955">MSNYQRKNKFHKNACYKGIELAAKNAPYVSCYLNSIDKVINYTSELYSRVFAVTFVLRYPRRYRQNPMYNDIGGFFRSFKAKHDAELDRRNKRGVRVHRNRGVHYLWCRECNEAINDHFHVMVFLNKDNFQRVGKIETPRENYDRKSVYQMLVEAWAQVLNISVYDAHRAVHIPRNPYYYLEQNSRSYREQFCNLFQRASYMAKYQTKNISSDRRSFGYSQRRREHLSVFN</sequence>
<dbReference type="PATRIC" id="fig|1056511.3.peg.1801"/>
<dbReference type="RefSeq" id="WP_007464752.1">
    <property type="nucleotide sequence ID" value="NZ_AMZO01000011.1"/>
</dbReference>
<evidence type="ECO:0000313" key="3">
    <source>
        <dbReference type="Proteomes" id="UP000011134"/>
    </source>
</evidence>
<organism evidence="2 3">
    <name type="scientific">Photobacterium marinum</name>
    <dbReference type="NCBI Taxonomy" id="1056511"/>
    <lineage>
        <taxon>Bacteria</taxon>
        <taxon>Pseudomonadati</taxon>
        <taxon>Pseudomonadota</taxon>
        <taxon>Gammaproteobacteria</taxon>
        <taxon>Vibrionales</taxon>
        <taxon>Vibrionaceae</taxon>
        <taxon>Photobacterium</taxon>
    </lineage>
</organism>
<accession>L8JBA5</accession>
<dbReference type="Pfam" id="PF11726">
    <property type="entry name" value="YagK_YfjJ_C"/>
    <property type="match status" value="1"/>
</dbReference>
<dbReference type="AlphaFoldDB" id="L8JBA5"/>
<gene>
    <name evidence="2" type="ORF">C942_00316</name>
</gene>
<feature type="domain" description="YagK/YfjJ C-terminal" evidence="1">
    <location>
        <begin position="46"/>
        <end position="220"/>
    </location>
</feature>